<dbReference type="Gene3D" id="3.40.50.970">
    <property type="match status" value="1"/>
</dbReference>
<keyword evidence="8" id="KW-0496">Mitochondrion</keyword>
<keyword evidence="4" id="KW-0479">Metal-binding</keyword>
<dbReference type="CDD" id="cd02000">
    <property type="entry name" value="TPP_E1_PDC_ADC_BCADC"/>
    <property type="match status" value="1"/>
</dbReference>
<evidence type="ECO:0000259" key="10">
    <source>
        <dbReference type="Pfam" id="PF00676"/>
    </source>
</evidence>
<comment type="catalytic activity">
    <reaction evidence="9">
        <text>N(6)-[(R)-lipoyl]-L-lysyl-[protein] + 3-methyl-2-oxobutanoate + H(+) = N(6)-[(R)-S(8)-2-methylpropanoyldihydrolipoyl]-L-lysyl-[protein] + CO2</text>
        <dbReference type="Rhea" id="RHEA:13457"/>
        <dbReference type="Rhea" id="RHEA-COMP:10474"/>
        <dbReference type="Rhea" id="RHEA-COMP:10497"/>
        <dbReference type="ChEBI" id="CHEBI:11851"/>
        <dbReference type="ChEBI" id="CHEBI:15378"/>
        <dbReference type="ChEBI" id="CHEBI:16526"/>
        <dbReference type="ChEBI" id="CHEBI:83099"/>
        <dbReference type="ChEBI" id="CHEBI:83142"/>
        <dbReference type="EC" id="1.2.4.4"/>
    </reaction>
</comment>
<evidence type="ECO:0000256" key="9">
    <source>
        <dbReference type="RuleBase" id="RU365014"/>
    </source>
</evidence>
<feature type="domain" description="Dehydrogenase E1 component" evidence="10">
    <location>
        <begin position="117"/>
        <end position="422"/>
    </location>
</feature>
<evidence type="ECO:0000256" key="2">
    <source>
        <dbReference type="ARBA" id="ARBA00004305"/>
    </source>
</evidence>
<dbReference type="EC" id="1.2.4.4" evidence="9"/>
<dbReference type="GO" id="GO:0005759">
    <property type="term" value="C:mitochondrial matrix"/>
    <property type="evidence" value="ECO:0007669"/>
    <property type="project" value="UniProtKB-SubCell"/>
</dbReference>
<dbReference type="PANTHER" id="PTHR43380">
    <property type="entry name" value="2-OXOISOVALERATE DEHYDROGENASE SUBUNIT ALPHA, MITOCHONDRIAL"/>
    <property type="match status" value="1"/>
</dbReference>
<keyword evidence="6" id="KW-0630">Potassium</keyword>
<keyword evidence="12" id="KW-1185">Reference proteome</keyword>
<dbReference type="Pfam" id="PF00676">
    <property type="entry name" value="E1_dh"/>
    <property type="match status" value="1"/>
</dbReference>
<comment type="subcellular location">
    <subcellularLocation>
        <location evidence="2">Mitochondrion matrix</location>
    </subcellularLocation>
</comment>
<evidence type="ECO:0000256" key="1">
    <source>
        <dbReference type="ARBA" id="ARBA00001964"/>
    </source>
</evidence>
<evidence type="ECO:0000256" key="4">
    <source>
        <dbReference type="ARBA" id="ARBA00022723"/>
    </source>
</evidence>
<evidence type="ECO:0000313" key="11">
    <source>
        <dbReference type="EMBL" id="KAJ1980540.1"/>
    </source>
</evidence>
<name>A0A9W8B3W3_9FUNG</name>
<dbReference type="GO" id="GO:0003863">
    <property type="term" value="F:branched-chain 2-oxo acid dehydrogenase activity"/>
    <property type="evidence" value="ECO:0007669"/>
    <property type="project" value="UniProtKB-EC"/>
</dbReference>
<evidence type="ECO:0000256" key="6">
    <source>
        <dbReference type="ARBA" id="ARBA00022958"/>
    </source>
</evidence>
<reference evidence="11" key="1">
    <citation type="submission" date="2022-07" db="EMBL/GenBank/DDBJ databases">
        <title>Phylogenomic reconstructions and comparative analyses of Kickxellomycotina fungi.</title>
        <authorList>
            <person name="Reynolds N.K."/>
            <person name="Stajich J.E."/>
            <person name="Barry K."/>
            <person name="Grigoriev I.V."/>
            <person name="Crous P."/>
            <person name="Smith M.E."/>
        </authorList>
    </citation>
    <scope>NUCLEOTIDE SEQUENCE</scope>
    <source>
        <strain evidence="11">RSA 567</strain>
    </source>
</reference>
<comment type="cofactor">
    <cofactor evidence="1 9">
        <name>thiamine diphosphate</name>
        <dbReference type="ChEBI" id="CHEBI:58937"/>
    </cofactor>
</comment>
<dbReference type="EMBL" id="JANBQB010000163">
    <property type="protein sequence ID" value="KAJ1980540.1"/>
    <property type="molecule type" value="Genomic_DNA"/>
</dbReference>
<evidence type="ECO:0000256" key="7">
    <source>
        <dbReference type="ARBA" id="ARBA00023002"/>
    </source>
</evidence>
<dbReference type="GO" id="GO:0009083">
    <property type="term" value="P:branched-chain amino acid catabolic process"/>
    <property type="evidence" value="ECO:0007669"/>
    <property type="project" value="TreeGrafter"/>
</dbReference>
<comment type="function">
    <text evidence="9">The branched-chain alpha-keto dehydrogenase complex catalyzes the overall conversion of alpha-keto acids to acyl-CoA and CO(2). It contains multiple copies of three enzymatic components: branched-chain alpha-keto acid decarboxylase (E1), lipoamide acyltransferase (E2) and lipoamide dehydrogenase (E3).</text>
</comment>
<dbReference type="FunFam" id="3.40.50.970:FF:000015">
    <property type="entry name" value="2-oxoisovalerate dehydrogenase subunit alpha"/>
    <property type="match status" value="1"/>
</dbReference>
<evidence type="ECO:0000313" key="12">
    <source>
        <dbReference type="Proteomes" id="UP001151582"/>
    </source>
</evidence>
<organism evidence="11 12">
    <name type="scientific">Dimargaris verticillata</name>
    <dbReference type="NCBI Taxonomy" id="2761393"/>
    <lineage>
        <taxon>Eukaryota</taxon>
        <taxon>Fungi</taxon>
        <taxon>Fungi incertae sedis</taxon>
        <taxon>Zoopagomycota</taxon>
        <taxon>Kickxellomycotina</taxon>
        <taxon>Dimargaritomycetes</taxon>
        <taxon>Dimargaritales</taxon>
        <taxon>Dimargaritaceae</taxon>
        <taxon>Dimargaris</taxon>
    </lineage>
</organism>
<dbReference type="InterPro" id="IPR029061">
    <property type="entry name" value="THDP-binding"/>
</dbReference>
<dbReference type="OrthoDB" id="3845at2759"/>
<comment type="caution">
    <text evidence="11">The sequence shown here is derived from an EMBL/GenBank/DDBJ whole genome shotgun (WGS) entry which is preliminary data.</text>
</comment>
<evidence type="ECO:0000256" key="3">
    <source>
        <dbReference type="ARBA" id="ARBA00008646"/>
    </source>
</evidence>
<dbReference type="PANTHER" id="PTHR43380:SF1">
    <property type="entry name" value="2-OXOISOVALERATE DEHYDROGENASE SUBUNIT ALPHA, MITOCHONDRIAL"/>
    <property type="match status" value="1"/>
</dbReference>
<comment type="similarity">
    <text evidence="3 9">Belongs to the BCKDHA family.</text>
</comment>
<keyword evidence="9" id="KW-0786">Thiamine pyrophosphate</keyword>
<proteinExistence type="inferred from homology"/>
<gene>
    <name evidence="11" type="ORF">H4R34_002411</name>
</gene>
<keyword evidence="5" id="KW-0809">Transit peptide</keyword>
<dbReference type="GO" id="GO:0046872">
    <property type="term" value="F:metal ion binding"/>
    <property type="evidence" value="ECO:0007669"/>
    <property type="project" value="UniProtKB-KW"/>
</dbReference>
<protein>
    <recommendedName>
        <fullName evidence="9">2-oxoisovalerate dehydrogenase subunit alpha</fullName>
        <ecNumber evidence="9">1.2.4.4</ecNumber>
    </recommendedName>
    <alternativeName>
        <fullName evidence="9">Branched-chain alpha-keto acid dehydrogenase E1 component alpha chain</fullName>
    </alternativeName>
</protein>
<dbReference type="InterPro" id="IPR050771">
    <property type="entry name" value="Alpha-ketoacid_DH_E1_comp"/>
</dbReference>
<dbReference type="SUPFAM" id="SSF52518">
    <property type="entry name" value="Thiamin diphosphate-binding fold (THDP-binding)"/>
    <property type="match status" value="1"/>
</dbReference>
<dbReference type="InterPro" id="IPR001017">
    <property type="entry name" value="DH_E1"/>
</dbReference>
<keyword evidence="7 9" id="KW-0560">Oxidoreductase</keyword>
<accession>A0A9W8B3W3</accession>
<evidence type="ECO:0000256" key="8">
    <source>
        <dbReference type="ARBA" id="ARBA00023128"/>
    </source>
</evidence>
<dbReference type="Proteomes" id="UP001151582">
    <property type="component" value="Unassembled WGS sequence"/>
</dbReference>
<evidence type="ECO:0000256" key="5">
    <source>
        <dbReference type="ARBA" id="ARBA00022946"/>
    </source>
</evidence>
<sequence length="470" mass="52046">MYTVNGTFTSRWALATRVLTTGVRRSWRSECPVRRGYSTLDETPAKMQQVPKASRASSLPRKAQFPGVTNSYFTNQLVITTQMDPIATYQVMDTDGVVQDAGQEPAVDQELAVRIYREMITMNAMDKVLYEAQRQGRISFYMTSYGEEALIGSAAALHPTDVIFGQYREAGALLHRGFSLEAFMNQCYGNALDLGKGRQMPVHYGTRDLHFVTISSTLATQIPQASGAAYALKLQGAASTGDAEPKRCVMCYFGDGAASEGDFHGALNMAATMECPVIFFCRNNGFAISTPASEQYKGDGVASRGIGYGIDTIRCDGNDVWAVYNATKKARELAVGHNRPVLIESLTYRIGHHSTSDDSSAYRSKSEVEDWKRRDNPLTRLRKWLEAKGWWSPELETRAQKDIRTNVLKAFAAAEKQLLPSPQETFADVYAAPEISPALAEQKAEVMGLVEKYPDYYKIHEFQKSGGSQS</sequence>
<dbReference type="AlphaFoldDB" id="A0A9W8B3W3"/>